<dbReference type="SUPFAM" id="SSF82866">
    <property type="entry name" value="Multidrug efflux transporter AcrB transmembrane domain"/>
    <property type="match status" value="2"/>
</dbReference>
<feature type="transmembrane region" description="Helical" evidence="9">
    <location>
        <begin position="363"/>
        <end position="383"/>
    </location>
</feature>
<feature type="transmembrane region" description="Helical" evidence="9">
    <location>
        <begin position="846"/>
        <end position="869"/>
    </location>
</feature>
<dbReference type="EMBL" id="CAJPEX010001920">
    <property type="protein sequence ID" value="CAG0920213.1"/>
    <property type="molecule type" value="Genomic_DNA"/>
</dbReference>
<evidence type="ECO:0000256" key="2">
    <source>
        <dbReference type="ARBA" id="ARBA00005585"/>
    </source>
</evidence>
<organism evidence="11">
    <name type="scientific">Notodromas monacha</name>
    <dbReference type="NCBI Taxonomy" id="399045"/>
    <lineage>
        <taxon>Eukaryota</taxon>
        <taxon>Metazoa</taxon>
        <taxon>Ecdysozoa</taxon>
        <taxon>Arthropoda</taxon>
        <taxon>Crustacea</taxon>
        <taxon>Oligostraca</taxon>
        <taxon>Ostracoda</taxon>
        <taxon>Podocopa</taxon>
        <taxon>Podocopida</taxon>
        <taxon>Cypridocopina</taxon>
        <taxon>Cypridoidea</taxon>
        <taxon>Cyprididae</taxon>
        <taxon>Notodromas</taxon>
    </lineage>
</organism>
<keyword evidence="12" id="KW-1185">Reference proteome</keyword>
<dbReference type="PANTHER" id="PTHR10796">
    <property type="entry name" value="PATCHED-RELATED"/>
    <property type="match status" value="1"/>
</dbReference>
<feature type="transmembrane region" description="Helical" evidence="9">
    <location>
        <begin position="716"/>
        <end position="737"/>
    </location>
</feature>
<evidence type="ECO:0000256" key="4">
    <source>
        <dbReference type="ARBA" id="ARBA00022692"/>
    </source>
</evidence>
<feature type="transmembrane region" description="Helical" evidence="9">
    <location>
        <begin position="433"/>
        <end position="453"/>
    </location>
</feature>
<feature type="compositionally biased region" description="Basic and acidic residues" evidence="8">
    <location>
        <begin position="203"/>
        <end position="214"/>
    </location>
</feature>
<dbReference type="GO" id="GO:0005886">
    <property type="term" value="C:plasma membrane"/>
    <property type="evidence" value="ECO:0007669"/>
    <property type="project" value="UniProtKB-SubCell"/>
</dbReference>
<evidence type="ECO:0000313" key="12">
    <source>
        <dbReference type="Proteomes" id="UP000678499"/>
    </source>
</evidence>
<feature type="transmembrane region" description="Helical" evidence="9">
    <location>
        <begin position="465"/>
        <end position="491"/>
    </location>
</feature>
<dbReference type="PROSITE" id="PS50156">
    <property type="entry name" value="SSD"/>
    <property type="match status" value="1"/>
</dbReference>
<gene>
    <name evidence="11" type="ORF">NMOB1V02_LOCUS7725</name>
</gene>
<dbReference type="Proteomes" id="UP000678499">
    <property type="component" value="Unassembled WGS sequence"/>
</dbReference>
<proteinExistence type="inferred from homology"/>
<evidence type="ECO:0000256" key="9">
    <source>
        <dbReference type="SAM" id="Phobius"/>
    </source>
</evidence>
<dbReference type="FunFam" id="1.20.1640.10:FF:000013">
    <property type="entry name" value="PaTched Related family"/>
    <property type="match status" value="1"/>
</dbReference>
<evidence type="ECO:0000256" key="5">
    <source>
        <dbReference type="ARBA" id="ARBA00022989"/>
    </source>
</evidence>
<comment type="subcellular location">
    <subcellularLocation>
        <location evidence="1">Cell membrane</location>
        <topology evidence="1">Multi-pass membrane protein</topology>
    </subcellularLocation>
</comment>
<feature type="region of interest" description="Disordered" evidence="8">
    <location>
        <begin position="203"/>
        <end position="222"/>
    </location>
</feature>
<evidence type="ECO:0000256" key="8">
    <source>
        <dbReference type="SAM" id="MobiDB-lite"/>
    </source>
</evidence>
<dbReference type="InterPro" id="IPR003392">
    <property type="entry name" value="PTHD_SSD"/>
</dbReference>
<feature type="transmembrane region" description="Helical" evidence="9">
    <location>
        <begin position="22"/>
        <end position="41"/>
    </location>
</feature>
<name>A0A7R9GGH9_9CRUS</name>
<feature type="transmembrane region" description="Helical" evidence="9">
    <location>
        <begin position="816"/>
        <end position="834"/>
    </location>
</feature>
<dbReference type="EMBL" id="OA883957">
    <property type="protein sequence ID" value="CAD7280061.1"/>
    <property type="molecule type" value="Genomic_DNA"/>
</dbReference>
<comment type="similarity">
    <text evidence="2">Belongs to the patched family.</text>
</comment>
<evidence type="ECO:0000256" key="1">
    <source>
        <dbReference type="ARBA" id="ARBA00004651"/>
    </source>
</evidence>
<keyword evidence="7" id="KW-0325">Glycoprotein</keyword>
<evidence type="ECO:0000259" key="10">
    <source>
        <dbReference type="PROSITE" id="PS50156"/>
    </source>
</evidence>
<accession>A0A7R9GGH9</accession>
<dbReference type="PANTHER" id="PTHR10796:SF92">
    <property type="entry name" value="PATCHED-RELATED, ISOFORM A"/>
    <property type="match status" value="1"/>
</dbReference>
<feature type="transmembrane region" description="Helical" evidence="9">
    <location>
        <begin position="395"/>
        <end position="413"/>
    </location>
</feature>
<protein>
    <recommendedName>
        <fullName evidence="10">SSD domain-containing protein</fullName>
    </recommendedName>
</protein>
<keyword evidence="4 9" id="KW-0812">Transmembrane</keyword>
<evidence type="ECO:0000256" key="3">
    <source>
        <dbReference type="ARBA" id="ARBA00022475"/>
    </source>
</evidence>
<reference evidence="11" key="1">
    <citation type="submission" date="2020-11" db="EMBL/GenBank/DDBJ databases">
        <authorList>
            <person name="Tran Van P."/>
        </authorList>
    </citation>
    <scope>NUCLEOTIDE SEQUENCE</scope>
</reference>
<keyword evidence="3" id="KW-1003">Cell membrane</keyword>
<evidence type="ECO:0000313" key="11">
    <source>
        <dbReference type="EMBL" id="CAD7280061.1"/>
    </source>
</evidence>
<sequence>MKVIPKFLTKLFELLGSAVGRYPWVFIALPLAVFAGLATGLRGIAKIEDYEFLFTPSSRISIMEQYTMGRLFWDPFFFSEKRLVRGARHGKVIITAKDGGTILRKELWDEIMSLHSSITAMEMTWSFDEKRGRVSDDEVKRKRSWSKSYESSDSTVFQKICFGAVTTGCHDNGGILALYPVIGDVETGKIALTYPTYTLHDVPVESRAPTDDTSKGSPQDKAQMTMKLGPFYAYHARRRQLRRTIDIDFTATLGGLDLDNVRTESGQRLRVVTRARAIKLAYYVGLDDPRMLEWERKFVRLCESLTPTFSRIDVSYVTSSSLLTQAGTDSKDLAPYIAATFLAMIIFSIVTNCGRDCVRAKPMVAIGGVVSTCCATAAAFGLCRYCGVLFTDVNLAAPFLMLGIGMDDTYVMLSSWGRTSLTSPVAERMSKVYADVGLSITITSLTDLLSYLVGAFTPFPAVRFFCIYSAASVAMTFAFHVTFFGAILALAGRCEQRNLHNILCCVRVQPRSRNPAGCCVGGIDPTDPENELNMVESPLGAFFRDHWAPLLALSWVKVAATGKENANVENLIASKRMKAIDELTSELESLGSIDASGTEYSFRAFRKSMDEQYCEGISELLTGAFELPEDIVGLHFTNFVRHKPIPTIWDVANFRNHIVALRIVFRTNEIRDQAHGAKVMNEVRRICKEMSEKTGLEFLPFSVQFLFFDQFDAIRLSTIASIGSAAAVMMVLFFLLIPDLMAALWVAVSIASIEAGVVGYMALWGVPLDVISMITIIMCIGFSVDFSAHVSYAYVTSQSKGATERTADALHKMGGPVFKGAASTLVGIAALAFMPSQMFRVFFKTVFLVMVIGCLHGLLFLPVLLQLFAKGVDGDGKGSNVEDEGIFSPSGDTTGIPSRFDAGDERRIIQDLNHGMQNNPNSEPEEIFGESLNAVDEITTEPDEHVLNVPPTADNATKHV</sequence>
<feature type="transmembrane region" description="Helical" evidence="9">
    <location>
        <begin position="744"/>
        <end position="764"/>
    </location>
</feature>
<feature type="domain" description="SSD" evidence="10">
    <location>
        <begin position="333"/>
        <end position="490"/>
    </location>
</feature>
<keyword evidence="5 9" id="KW-1133">Transmembrane helix</keyword>
<dbReference type="InterPro" id="IPR051697">
    <property type="entry name" value="Patched_domain-protein"/>
</dbReference>
<evidence type="ECO:0000256" key="7">
    <source>
        <dbReference type="ARBA" id="ARBA00023180"/>
    </source>
</evidence>
<evidence type="ECO:0000256" key="6">
    <source>
        <dbReference type="ARBA" id="ARBA00023136"/>
    </source>
</evidence>
<keyword evidence="6 9" id="KW-0472">Membrane</keyword>
<dbReference type="AlphaFoldDB" id="A0A7R9GGH9"/>
<dbReference type="Gene3D" id="1.20.1640.10">
    <property type="entry name" value="Multidrug efflux transporter AcrB transmembrane domain"/>
    <property type="match status" value="2"/>
</dbReference>
<feature type="transmembrane region" description="Helical" evidence="9">
    <location>
        <begin position="333"/>
        <end position="351"/>
    </location>
</feature>
<feature type="transmembrane region" description="Helical" evidence="9">
    <location>
        <begin position="770"/>
        <end position="795"/>
    </location>
</feature>
<dbReference type="Pfam" id="PF02460">
    <property type="entry name" value="Patched"/>
    <property type="match status" value="1"/>
</dbReference>
<dbReference type="InterPro" id="IPR000731">
    <property type="entry name" value="SSD"/>
</dbReference>
<dbReference type="OrthoDB" id="6510177at2759"/>